<evidence type="ECO:0000256" key="5">
    <source>
        <dbReference type="ARBA" id="ARBA00093765"/>
    </source>
</evidence>
<keyword evidence="4" id="KW-0143">Chaperone</keyword>
<evidence type="ECO:0000313" key="9">
    <source>
        <dbReference type="Proteomes" id="UP000282076"/>
    </source>
</evidence>
<dbReference type="RefSeq" id="WP_120979446.1">
    <property type="nucleotide sequence ID" value="NZ_RBZM01000011.1"/>
</dbReference>
<comment type="caution">
    <text evidence="8">The sequence shown here is derived from an EMBL/GenBank/DDBJ whole genome shotgun (WGS) entry which is preliminary data.</text>
</comment>
<keyword evidence="9" id="KW-1185">Reference proteome</keyword>
<dbReference type="InterPro" id="IPR008622">
    <property type="entry name" value="FliT"/>
</dbReference>
<evidence type="ECO:0000256" key="3">
    <source>
        <dbReference type="ARBA" id="ARBA00022795"/>
    </source>
</evidence>
<dbReference type="EMBL" id="RBZM01000011">
    <property type="protein sequence ID" value="RKP47249.1"/>
    <property type="molecule type" value="Genomic_DNA"/>
</dbReference>
<comment type="similarity">
    <text evidence="6">Belongs to the bacillales FliT family.</text>
</comment>
<accession>A0A494XGH1</accession>
<comment type="function">
    <text evidence="5">May act as an export chaperone for the filament capping protein FliD.</text>
</comment>
<keyword evidence="3" id="KW-1005">Bacterial flagellum biogenesis</keyword>
<evidence type="ECO:0000256" key="2">
    <source>
        <dbReference type="ARBA" id="ARBA00022490"/>
    </source>
</evidence>
<reference evidence="8 9" key="1">
    <citation type="submission" date="2018-10" db="EMBL/GenBank/DDBJ databases">
        <title>Cohnella sp. M2MS4P-1, whole genome shotgun sequence.</title>
        <authorList>
            <person name="Tuo L."/>
        </authorList>
    </citation>
    <scope>NUCLEOTIDE SEQUENCE [LARGE SCALE GENOMIC DNA]</scope>
    <source>
        <strain evidence="8 9">M2MS4P-1</strain>
    </source>
</reference>
<proteinExistence type="inferred from homology"/>
<keyword evidence="2" id="KW-0963">Cytoplasm</keyword>
<name>A0A494XGH1_9BACL</name>
<dbReference type="Pfam" id="PF05400">
    <property type="entry name" value="FliT"/>
    <property type="match status" value="1"/>
</dbReference>
<dbReference type="AlphaFoldDB" id="A0A494XGH1"/>
<sequence length="112" mass="13043">MDDVIIRLEQLTDQFVSGLDQVQHEEVMAFIEEREQLVAEISDSKQLPSSLTLVQKQRIQAVLQLDNMILNRMNQLKNEASHELQKIQQSKMHHNVYDKAYAADSAFFDKKK</sequence>
<evidence type="ECO:0000313" key="8">
    <source>
        <dbReference type="EMBL" id="RKP47249.1"/>
    </source>
</evidence>
<evidence type="ECO:0000256" key="1">
    <source>
        <dbReference type="ARBA" id="ARBA00004514"/>
    </source>
</evidence>
<dbReference type="Proteomes" id="UP000282076">
    <property type="component" value="Unassembled WGS sequence"/>
</dbReference>
<organism evidence="8 9">
    <name type="scientific">Cohnella endophytica</name>
    <dbReference type="NCBI Taxonomy" id="2419778"/>
    <lineage>
        <taxon>Bacteria</taxon>
        <taxon>Bacillati</taxon>
        <taxon>Bacillota</taxon>
        <taxon>Bacilli</taxon>
        <taxon>Bacillales</taxon>
        <taxon>Paenibacillaceae</taxon>
        <taxon>Cohnella</taxon>
    </lineage>
</organism>
<comment type="subcellular location">
    <subcellularLocation>
        <location evidence="1">Cytoplasm</location>
        <location evidence="1">Cytosol</location>
    </subcellularLocation>
</comment>
<gene>
    <name evidence="8" type="ORF">D7Z26_23365</name>
</gene>
<evidence type="ECO:0000256" key="7">
    <source>
        <dbReference type="ARBA" id="ARBA00093797"/>
    </source>
</evidence>
<dbReference type="OrthoDB" id="2665869at2"/>
<protein>
    <recommendedName>
        <fullName evidence="7">Flagellar protein FliT</fullName>
    </recommendedName>
</protein>
<evidence type="ECO:0000256" key="4">
    <source>
        <dbReference type="ARBA" id="ARBA00023186"/>
    </source>
</evidence>
<evidence type="ECO:0000256" key="6">
    <source>
        <dbReference type="ARBA" id="ARBA00093785"/>
    </source>
</evidence>